<gene>
    <name evidence="2" type="ORF">FXF36_00045</name>
    <name evidence="3" type="ORF">FXF36_00455</name>
</gene>
<accession>A0A5P6VRK7</accession>
<name>A0A5P6VRK7_PSEXY</name>
<dbReference type="OrthoDB" id="9798288at2"/>
<dbReference type="AlphaFoldDB" id="A0A5P6VRK7"/>
<evidence type="ECO:0000313" key="4">
    <source>
        <dbReference type="Proteomes" id="UP000327030"/>
    </source>
</evidence>
<reference evidence="4" key="3">
    <citation type="submission" date="2019-08" db="EMBL/GenBank/DDBJ databases">
        <title>Complete Genome Sequence of the Polysaccharide-Degrading Rumen Bacterium Pseudobutyrivibrio xylanivorans MA3014.</title>
        <authorList>
            <person name="Palevich N."/>
            <person name="Maclean P.H."/>
            <person name="Kelly W.J."/>
            <person name="Leahy S.C."/>
            <person name="Rakonjac J."/>
            <person name="Attwood G.T."/>
        </authorList>
    </citation>
    <scope>NUCLEOTIDE SEQUENCE [LARGE SCALE GENOMIC DNA]</scope>
    <source>
        <strain evidence="4">MA3014</strain>
    </source>
</reference>
<dbReference type="PANTHER" id="PTHR33387:SF3">
    <property type="entry name" value="DUF985 DOMAIN-CONTAINING PROTEIN"/>
    <property type="match status" value="1"/>
</dbReference>
<dbReference type="KEGG" id="pxv:FXF36_00045"/>
<evidence type="ECO:0000313" key="3">
    <source>
        <dbReference type="EMBL" id="QFJ53451.1"/>
    </source>
</evidence>
<dbReference type="PANTHER" id="PTHR33387">
    <property type="entry name" value="RMLC-LIKE JELLY ROLL FOLD PROTEIN"/>
    <property type="match status" value="1"/>
</dbReference>
<dbReference type="InterPro" id="IPR009327">
    <property type="entry name" value="Cupin_DUF985"/>
</dbReference>
<dbReference type="EMBL" id="CP043028">
    <property type="protein sequence ID" value="QFJ53374.1"/>
    <property type="molecule type" value="Genomic_DNA"/>
</dbReference>
<dbReference type="KEGG" id="pxv:FXF36_00455"/>
<reference evidence="3" key="4">
    <citation type="journal article" date="2020" name="Genome Biol. Evol.">
        <title>Complete Genome Sequence of the Polysaccharide-Degrading Rumen Bacterium Pseudobutyrivibrio xylanivorans MA3014 Reveals an Incomplete Glycolytic Pathway.</title>
        <authorList>
            <person name="Palevich N."/>
            <person name="Maclean P.H."/>
            <person name="Kelly W.J."/>
            <person name="Leahy S.C."/>
            <person name="Rakonjac J."/>
            <person name="Attwood G.T."/>
        </authorList>
    </citation>
    <scope>NUCLEOTIDE SEQUENCE</scope>
    <source>
        <strain evidence="3">MA3014</strain>
    </source>
</reference>
<evidence type="ECO:0000313" key="2">
    <source>
        <dbReference type="EMBL" id="QFJ53374.1"/>
    </source>
</evidence>
<dbReference type="Proteomes" id="UP000327030">
    <property type="component" value="Chromosome 1"/>
</dbReference>
<proteinExistence type="predicted"/>
<protein>
    <submittedName>
        <fullName evidence="3">Cupin domain-containing protein</fullName>
    </submittedName>
</protein>
<reference evidence="3" key="1">
    <citation type="journal article" date="2018" name="Nat. Biotechnol.">
        <title>Cultivation and sequencing of rumen microbiome members from the Hungate1000 Collection.</title>
        <authorList>
            <consortium name="Hungate1000 project collaborators"/>
            <person name="Seshadri R."/>
            <person name="Leahy S.C."/>
            <person name="Attwood G.T."/>
            <person name="Teh K.H."/>
            <person name="Lambie S.C."/>
            <person name="Cookson A.L."/>
            <person name="Eloe-Fadrosh E.A."/>
            <person name="Pavlopoulos G.A."/>
            <person name="Hadjithomas M."/>
            <person name="Varghese N.J."/>
            <person name="Paez-Espino D."/>
            <person name="Perry R."/>
            <person name="Henderson G."/>
            <person name="Creevey C.J."/>
            <person name="Terrapon N."/>
            <person name="Lapebie P."/>
            <person name="Drula E."/>
            <person name="Lombard V."/>
            <person name="Rubin E."/>
            <person name="Kyrpides N.C."/>
            <person name="Henrissat B."/>
            <person name="Woyke T."/>
            <person name="Ivanova N.N."/>
            <person name="Kelly W.J."/>
        </authorList>
    </citation>
    <scope>NUCLEOTIDE SEQUENCE</scope>
    <source>
        <strain evidence="3">MA3014</strain>
    </source>
</reference>
<dbReference type="InterPro" id="IPR014710">
    <property type="entry name" value="RmlC-like_jellyroll"/>
</dbReference>
<dbReference type="InterPro" id="IPR039935">
    <property type="entry name" value="YML079W-like"/>
</dbReference>
<organism evidence="3 4">
    <name type="scientific">Pseudobutyrivibrio xylanivorans</name>
    <dbReference type="NCBI Taxonomy" id="185007"/>
    <lineage>
        <taxon>Bacteria</taxon>
        <taxon>Bacillati</taxon>
        <taxon>Bacillota</taxon>
        <taxon>Clostridia</taxon>
        <taxon>Lachnospirales</taxon>
        <taxon>Lachnospiraceae</taxon>
        <taxon>Pseudobutyrivibrio</taxon>
    </lineage>
</organism>
<dbReference type="CDD" id="cd06121">
    <property type="entry name" value="cupin_YML079wp"/>
    <property type="match status" value="1"/>
</dbReference>
<sequence length="166" mass="18963">MLAILGLRRTKLNRADVLKKEYNLEKHPEGGWFVEVYTAPFEKEGRPLAGSIYFLLDKGELSHFHQIDCDEIWYFHEGCGMKVTMLTDTGKEELLLGNDVESGQRAMVLIPKGAIFAAENLEPDGFTFVSCATTPNFTYEGFRLVEKQEIKEKFPEIAENIEYLAY</sequence>
<reference evidence="3" key="2">
    <citation type="journal article" date="2019" name="Appl. Environ. Microbiol.">
        <title>Comparative Genomics of Rumen Butyrivibrio spp. Uncovers a Continuum of Polysaccharide-Degrading Capabilities.</title>
        <authorList>
            <person name="Palevich N."/>
            <person name="Kelly W.J."/>
            <person name="Leahy S.C."/>
            <person name="Denman S."/>
            <person name="Altermann E."/>
            <person name="Rakonjac J."/>
            <person name="Attwood G.T."/>
        </authorList>
    </citation>
    <scope>NUCLEOTIDE SEQUENCE</scope>
    <source>
        <strain evidence="3">MA3014</strain>
    </source>
</reference>
<evidence type="ECO:0000259" key="1">
    <source>
        <dbReference type="Pfam" id="PF06172"/>
    </source>
</evidence>
<dbReference type="Gene3D" id="2.60.120.10">
    <property type="entry name" value="Jelly Rolls"/>
    <property type="match status" value="1"/>
</dbReference>
<dbReference type="Pfam" id="PF06172">
    <property type="entry name" value="Cupin_5"/>
    <property type="match status" value="1"/>
</dbReference>
<dbReference type="EMBL" id="CP043028">
    <property type="protein sequence ID" value="QFJ53451.1"/>
    <property type="molecule type" value="Genomic_DNA"/>
</dbReference>
<feature type="domain" description="DUF985" evidence="1">
    <location>
        <begin position="20"/>
        <end position="144"/>
    </location>
</feature>
<dbReference type="InterPro" id="IPR011051">
    <property type="entry name" value="RmlC_Cupin_sf"/>
</dbReference>
<dbReference type="SUPFAM" id="SSF51182">
    <property type="entry name" value="RmlC-like cupins"/>
    <property type="match status" value="1"/>
</dbReference>